<dbReference type="InterPro" id="IPR001611">
    <property type="entry name" value="Leu-rich_rpt"/>
</dbReference>
<evidence type="ECO:0000256" key="2">
    <source>
        <dbReference type="ARBA" id="ARBA00009592"/>
    </source>
</evidence>
<sequence length="504" mass="56471">MISGPLSASLGKLLALESFDVSYNKLNGSLPESLGSLSNLQHFDISENLLSGTISEVHYANLTNLSDLDGPRFPTWIKSQSNFFVMDLSNTGISDSIPNRFWNLSSNFLNMNLSHNQICGEISNTINVTDRPSVYLGSNNLKGPLPRTSSDIRVLDLSNNFLSGDISRLLCRPMGAQNSLTILRLGRNLLSEKIPNCWSHWQSLEMIELIIYPEAYRNGVRKQHFPNLVVLGLRSNKLKSEIPQELCGLTELQILDVADNNLSRTIPSCFNNFKAMATKPQSEQTIFINPFSFAEFLESAFVVTKGREDQYNTILPLLTSLDLSQNNLSGDIPEQLTSLQGLMSLNLSRNHLRGRIPVKIGDMSRIQSLDLSINQLSERIPPSMSRLNFLSHLNVSYNNLTGEIPLGTQLQSIEVSGFIGNPFLCGPSLLKKCGADDKNSTHADNENGGEDDDEEYWFRLGIAMGFGVGFLGVVSPLLFCRFWREAYFWFIQEYLWYNILDCFI</sequence>
<dbReference type="Pfam" id="PF13855">
    <property type="entry name" value="LRR_8"/>
    <property type="match status" value="1"/>
</dbReference>
<keyword evidence="4" id="KW-0433">Leucine-rich repeat</keyword>
<comment type="subcellular location">
    <subcellularLocation>
        <location evidence="1">Cell membrane</location>
        <topology evidence="1">Single-pass type I membrane protein</topology>
    </subcellularLocation>
</comment>
<comment type="similarity">
    <text evidence="2">Belongs to the RLP family.</text>
</comment>
<dbReference type="Pfam" id="PF00560">
    <property type="entry name" value="LRR_1"/>
    <property type="match status" value="4"/>
</dbReference>
<evidence type="ECO:0000256" key="7">
    <source>
        <dbReference type="ARBA" id="ARBA00022737"/>
    </source>
</evidence>
<dbReference type="InterPro" id="IPR046956">
    <property type="entry name" value="RLP23-like"/>
</dbReference>
<keyword evidence="9 12" id="KW-0472">Membrane</keyword>
<dbReference type="EMBL" id="BTGU01000127">
    <property type="protein sequence ID" value="GMN62350.1"/>
    <property type="molecule type" value="Genomic_DNA"/>
</dbReference>
<protein>
    <submittedName>
        <fullName evidence="13">Uncharacterized protein</fullName>
    </submittedName>
</protein>
<dbReference type="PRINTS" id="PR00019">
    <property type="entry name" value="LEURICHRPT"/>
</dbReference>
<reference evidence="13" key="1">
    <citation type="submission" date="2023-07" db="EMBL/GenBank/DDBJ databases">
        <title>draft genome sequence of fig (Ficus carica).</title>
        <authorList>
            <person name="Takahashi T."/>
            <person name="Nishimura K."/>
        </authorList>
    </citation>
    <scope>NUCLEOTIDE SEQUENCE</scope>
</reference>
<dbReference type="GO" id="GO:0005886">
    <property type="term" value="C:plasma membrane"/>
    <property type="evidence" value="ECO:0007669"/>
    <property type="project" value="UniProtKB-SubCell"/>
</dbReference>
<dbReference type="InterPro" id="IPR003591">
    <property type="entry name" value="Leu-rich_rpt_typical-subtyp"/>
</dbReference>
<dbReference type="SUPFAM" id="SSF52047">
    <property type="entry name" value="RNI-like"/>
    <property type="match status" value="1"/>
</dbReference>
<evidence type="ECO:0000256" key="5">
    <source>
        <dbReference type="ARBA" id="ARBA00022692"/>
    </source>
</evidence>
<dbReference type="FunFam" id="3.80.10.10:FF:001362">
    <property type="entry name" value="Lrr receptor-like serinethreonine-protein kinase gso2"/>
    <property type="match status" value="1"/>
</dbReference>
<accession>A0AA88DWE9</accession>
<comment type="caution">
    <text evidence="13">The sequence shown here is derived from an EMBL/GenBank/DDBJ whole genome shotgun (WGS) entry which is preliminary data.</text>
</comment>
<dbReference type="FunFam" id="3.80.10.10:FF:000111">
    <property type="entry name" value="LRR receptor-like serine/threonine-protein kinase ERECTA"/>
    <property type="match status" value="1"/>
</dbReference>
<keyword evidence="7" id="KW-0677">Repeat</keyword>
<keyword evidence="10" id="KW-0675">Receptor</keyword>
<dbReference type="InterPro" id="IPR032675">
    <property type="entry name" value="LRR_dom_sf"/>
</dbReference>
<keyword evidence="8 12" id="KW-1133">Transmembrane helix</keyword>
<evidence type="ECO:0000256" key="4">
    <source>
        <dbReference type="ARBA" id="ARBA00022614"/>
    </source>
</evidence>
<evidence type="ECO:0000256" key="6">
    <source>
        <dbReference type="ARBA" id="ARBA00022729"/>
    </source>
</evidence>
<feature type="transmembrane region" description="Helical" evidence="12">
    <location>
        <begin position="456"/>
        <end position="479"/>
    </location>
</feature>
<gene>
    <name evidence="13" type="ORF">TIFTF001_031418</name>
</gene>
<evidence type="ECO:0000256" key="3">
    <source>
        <dbReference type="ARBA" id="ARBA00022475"/>
    </source>
</evidence>
<keyword evidence="11" id="KW-0325">Glycoprotein</keyword>
<evidence type="ECO:0000313" key="14">
    <source>
        <dbReference type="Proteomes" id="UP001187192"/>
    </source>
</evidence>
<keyword evidence="6" id="KW-0732">Signal</keyword>
<evidence type="ECO:0000256" key="1">
    <source>
        <dbReference type="ARBA" id="ARBA00004251"/>
    </source>
</evidence>
<keyword evidence="14" id="KW-1185">Reference proteome</keyword>
<evidence type="ECO:0000256" key="10">
    <source>
        <dbReference type="ARBA" id="ARBA00023170"/>
    </source>
</evidence>
<dbReference type="PANTHER" id="PTHR48063">
    <property type="entry name" value="LRR RECEPTOR-LIKE KINASE"/>
    <property type="match status" value="1"/>
</dbReference>
<evidence type="ECO:0000256" key="11">
    <source>
        <dbReference type="ARBA" id="ARBA00023180"/>
    </source>
</evidence>
<dbReference type="PANTHER" id="PTHR48063:SF98">
    <property type="entry name" value="LRR RECEPTOR-LIKE SERINE_THREONINE-PROTEIN KINASE FLS2"/>
    <property type="match status" value="1"/>
</dbReference>
<dbReference type="AlphaFoldDB" id="A0AA88DWE9"/>
<name>A0AA88DWE9_FICCA</name>
<dbReference type="Proteomes" id="UP001187192">
    <property type="component" value="Unassembled WGS sequence"/>
</dbReference>
<evidence type="ECO:0000313" key="13">
    <source>
        <dbReference type="EMBL" id="GMN62350.1"/>
    </source>
</evidence>
<dbReference type="SMART" id="SM00369">
    <property type="entry name" value="LRR_TYP"/>
    <property type="match status" value="5"/>
</dbReference>
<organism evidence="13 14">
    <name type="scientific">Ficus carica</name>
    <name type="common">Common fig</name>
    <dbReference type="NCBI Taxonomy" id="3494"/>
    <lineage>
        <taxon>Eukaryota</taxon>
        <taxon>Viridiplantae</taxon>
        <taxon>Streptophyta</taxon>
        <taxon>Embryophyta</taxon>
        <taxon>Tracheophyta</taxon>
        <taxon>Spermatophyta</taxon>
        <taxon>Magnoliopsida</taxon>
        <taxon>eudicotyledons</taxon>
        <taxon>Gunneridae</taxon>
        <taxon>Pentapetalae</taxon>
        <taxon>rosids</taxon>
        <taxon>fabids</taxon>
        <taxon>Rosales</taxon>
        <taxon>Moraceae</taxon>
        <taxon>Ficeae</taxon>
        <taxon>Ficus</taxon>
    </lineage>
</organism>
<keyword evidence="3" id="KW-1003">Cell membrane</keyword>
<proteinExistence type="inferred from homology"/>
<keyword evidence="5 12" id="KW-0812">Transmembrane</keyword>
<evidence type="ECO:0000256" key="9">
    <source>
        <dbReference type="ARBA" id="ARBA00023136"/>
    </source>
</evidence>
<evidence type="ECO:0000256" key="8">
    <source>
        <dbReference type="ARBA" id="ARBA00022989"/>
    </source>
</evidence>
<evidence type="ECO:0000256" key="12">
    <source>
        <dbReference type="SAM" id="Phobius"/>
    </source>
</evidence>
<dbReference type="Gene3D" id="3.80.10.10">
    <property type="entry name" value="Ribonuclease Inhibitor"/>
    <property type="match status" value="2"/>
</dbReference>